<dbReference type="RefSeq" id="WP_012831864.1">
    <property type="nucleotide sequence ID" value="NC_013440.1"/>
</dbReference>
<keyword evidence="2" id="KW-0472">Membrane</keyword>
<accession>D0LUE9</accession>
<dbReference type="HOGENOM" id="CLU_665277_0_0_7"/>
<feature type="region of interest" description="Disordered" evidence="1">
    <location>
        <begin position="1"/>
        <end position="45"/>
    </location>
</feature>
<dbReference type="AlphaFoldDB" id="D0LUE9"/>
<dbReference type="STRING" id="502025.Hoch_6808"/>
<dbReference type="KEGG" id="hoh:Hoch_6808"/>
<name>D0LUE9_HALO1</name>
<dbReference type="Proteomes" id="UP000001880">
    <property type="component" value="Chromosome"/>
</dbReference>
<feature type="compositionally biased region" description="Basic and acidic residues" evidence="1">
    <location>
        <begin position="32"/>
        <end position="44"/>
    </location>
</feature>
<feature type="region of interest" description="Disordered" evidence="1">
    <location>
        <begin position="392"/>
        <end position="413"/>
    </location>
</feature>
<protein>
    <submittedName>
        <fullName evidence="3">Uncharacterized protein</fullName>
    </submittedName>
</protein>
<evidence type="ECO:0000256" key="1">
    <source>
        <dbReference type="SAM" id="MobiDB-lite"/>
    </source>
</evidence>
<gene>
    <name evidence="3" type="ordered locus">Hoch_6808</name>
</gene>
<keyword evidence="2" id="KW-0812">Transmembrane</keyword>
<evidence type="ECO:0000256" key="2">
    <source>
        <dbReference type="SAM" id="Phobius"/>
    </source>
</evidence>
<keyword evidence="4" id="KW-1185">Reference proteome</keyword>
<keyword evidence="2" id="KW-1133">Transmembrane helix</keyword>
<reference evidence="3 4" key="1">
    <citation type="journal article" date="2010" name="Stand. Genomic Sci.">
        <title>Complete genome sequence of Haliangium ochraceum type strain (SMP-2).</title>
        <authorList>
            <consortium name="US DOE Joint Genome Institute (JGI-PGF)"/>
            <person name="Ivanova N."/>
            <person name="Daum C."/>
            <person name="Lang E."/>
            <person name="Abt B."/>
            <person name="Kopitz M."/>
            <person name="Saunders E."/>
            <person name="Lapidus A."/>
            <person name="Lucas S."/>
            <person name="Glavina Del Rio T."/>
            <person name="Nolan M."/>
            <person name="Tice H."/>
            <person name="Copeland A."/>
            <person name="Cheng J.F."/>
            <person name="Chen F."/>
            <person name="Bruce D."/>
            <person name="Goodwin L."/>
            <person name="Pitluck S."/>
            <person name="Mavromatis K."/>
            <person name="Pati A."/>
            <person name="Mikhailova N."/>
            <person name="Chen A."/>
            <person name="Palaniappan K."/>
            <person name="Land M."/>
            <person name="Hauser L."/>
            <person name="Chang Y.J."/>
            <person name="Jeffries C.D."/>
            <person name="Detter J.C."/>
            <person name="Brettin T."/>
            <person name="Rohde M."/>
            <person name="Goker M."/>
            <person name="Bristow J."/>
            <person name="Markowitz V."/>
            <person name="Eisen J.A."/>
            <person name="Hugenholtz P."/>
            <person name="Kyrpides N.C."/>
            <person name="Klenk H.P."/>
        </authorList>
    </citation>
    <scope>NUCLEOTIDE SEQUENCE [LARGE SCALE GENOMIC DNA]</scope>
    <source>
        <strain evidence="4">DSM 14365 / CIP 107738 / JCM 11303 / AJ 13395 / SMP-2</strain>
    </source>
</reference>
<proteinExistence type="predicted"/>
<feature type="transmembrane region" description="Helical" evidence="2">
    <location>
        <begin position="363"/>
        <end position="386"/>
    </location>
</feature>
<dbReference type="EMBL" id="CP001804">
    <property type="protein sequence ID" value="ACY19272.1"/>
    <property type="molecule type" value="Genomic_DNA"/>
</dbReference>
<evidence type="ECO:0000313" key="4">
    <source>
        <dbReference type="Proteomes" id="UP000001880"/>
    </source>
</evidence>
<evidence type="ECO:0000313" key="3">
    <source>
        <dbReference type="EMBL" id="ACY19272.1"/>
    </source>
</evidence>
<organism evidence="3 4">
    <name type="scientific">Haliangium ochraceum (strain DSM 14365 / JCM 11303 / SMP-2)</name>
    <dbReference type="NCBI Taxonomy" id="502025"/>
    <lineage>
        <taxon>Bacteria</taxon>
        <taxon>Pseudomonadati</taxon>
        <taxon>Myxococcota</taxon>
        <taxon>Polyangia</taxon>
        <taxon>Haliangiales</taxon>
        <taxon>Kofleriaceae</taxon>
        <taxon>Haliangium</taxon>
    </lineage>
</organism>
<sequence length="413" mass="44176">MADDRNSESPADNHAPTTPETAASNADADANADEHPGRPRGRDELDPELLSLAPKRLNIGPLLALSVVVFSLYIMVRLAADLGFWTQGDEPVVYESPAALLAAEDLDNSFAQLAAVPDRVYALRVDHQAESVSGNRLAPVQGTDERLWLLLEGSVWSAHVRNDEVYAGRVRELAEMPFAEPLRAHLRESPRPRFATPEAARAALESADTRLRDAAGDALEVAADTPVRVFHTAPGRVLIETIASERLPDAATWAGELAALGLLAADAEPISSEERVWVFETTTTGEVAAVETALLDARLLAASARPLETIHETTWGALSSAGGTLRFGEHALPWEQLTWLAPTVTRGLPDDAVVLLAGEVPAVYWYVPLLFGLLALSALLFAWALVRALRESPSSDGETDPASKHAPADAAAA</sequence>